<dbReference type="PANTHER" id="PTHR37957">
    <property type="entry name" value="BLR7070 PROTEIN"/>
    <property type="match status" value="1"/>
</dbReference>
<evidence type="ECO:0000313" key="4">
    <source>
        <dbReference type="Proteomes" id="UP000644699"/>
    </source>
</evidence>
<dbReference type="InterPro" id="IPR027372">
    <property type="entry name" value="Phytase-like_dom"/>
</dbReference>
<accession>A0A917E2E7</accession>
<dbReference type="Pfam" id="PF13449">
    <property type="entry name" value="Phytase-like"/>
    <property type="match status" value="1"/>
</dbReference>
<dbReference type="RefSeq" id="WP_188907521.1">
    <property type="nucleotide sequence ID" value="NZ_BMIQ01000002.1"/>
</dbReference>
<keyword evidence="1" id="KW-0732">Signal</keyword>
<comment type="caution">
    <text evidence="3">The sequence shown here is derived from an EMBL/GenBank/DDBJ whole genome shotgun (WGS) entry which is preliminary data.</text>
</comment>
<dbReference type="Proteomes" id="UP000644699">
    <property type="component" value="Unassembled WGS sequence"/>
</dbReference>
<organism evidence="3 4">
    <name type="scientific">Aureimonas endophytica</name>
    <dbReference type="NCBI Taxonomy" id="2027858"/>
    <lineage>
        <taxon>Bacteria</taxon>
        <taxon>Pseudomonadati</taxon>
        <taxon>Pseudomonadota</taxon>
        <taxon>Alphaproteobacteria</taxon>
        <taxon>Hyphomicrobiales</taxon>
        <taxon>Aurantimonadaceae</taxon>
        <taxon>Aureimonas</taxon>
    </lineage>
</organism>
<reference evidence="3" key="1">
    <citation type="journal article" date="2014" name="Int. J. Syst. Evol. Microbiol.">
        <title>Complete genome sequence of Corynebacterium casei LMG S-19264T (=DSM 44701T), isolated from a smear-ripened cheese.</title>
        <authorList>
            <consortium name="US DOE Joint Genome Institute (JGI-PGF)"/>
            <person name="Walter F."/>
            <person name="Albersmeier A."/>
            <person name="Kalinowski J."/>
            <person name="Ruckert C."/>
        </authorList>
    </citation>
    <scope>NUCLEOTIDE SEQUENCE</scope>
    <source>
        <strain evidence="3">CGMCC 1.15367</strain>
    </source>
</reference>
<name>A0A917E2E7_9HYPH</name>
<feature type="chain" id="PRO_5037148716" description="Phytase-like domain-containing protein" evidence="1">
    <location>
        <begin position="21"/>
        <end position="435"/>
    </location>
</feature>
<proteinExistence type="predicted"/>
<evidence type="ECO:0000313" key="3">
    <source>
        <dbReference type="EMBL" id="GGD96374.1"/>
    </source>
</evidence>
<evidence type="ECO:0000256" key="1">
    <source>
        <dbReference type="SAM" id="SignalP"/>
    </source>
</evidence>
<feature type="domain" description="Phytase-like" evidence="2">
    <location>
        <begin position="112"/>
        <end position="415"/>
    </location>
</feature>
<protein>
    <recommendedName>
        <fullName evidence="2">Phytase-like domain-containing protein</fullName>
    </recommendedName>
</protein>
<dbReference type="PANTHER" id="PTHR37957:SF1">
    <property type="entry name" value="PHYTASE-LIKE DOMAIN-CONTAINING PROTEIN"/>
    <property type="match status" value="1"/>
</dbReference>
<keyword evidence="4" id="KW-1185">Reference proteome</keyword>
<evidence type="ECO:0000259" key="2">
    <source>
        <dbReference type="Pfam" id="PF13449"/>
    </source>
</evidence>
<dbReference type="SUPFAM" id="SSF101898">
    <property type="entry name" value="NHL repeat"/>
    <property type="match status" value="1"/>
</dbReference>
<dbReference type="AlphaFoldDB" id="A0A917E2E7"/>
<gene>
    <name evidence="3" type="ORF">GCM10011390_13940</name>
</gene>
<dbReference type="EMBL" id="BMIQ01000002">
    <property type="protein sequence ID" value="GGD96374.1"/>
    <property type="molecule type" value="Genomic_DNA"/>
</dbReference>
<feature type="signal peptide" evidence="1">
    <location>
        <begin position="1"/>
        <end position="20"/>
    </location>
</feature>
<sequence>MHLRSLLFAGAALLPVAAHAEPPKATVTPIAYEDQALAKAEVPGGKTLDLTLGIGSGAFADPGSAGRAIWTISDRGPNVDCGEAEEVLGISTEKACAGDKKAKMFPAPDFVPSIYRLAIAGGKATIAETIPLKGTDGRLLSGLSNPLKATTTEGAYGLDGKALTETPNGFDTESLVHLPDGSFFVSDEYGASISHVAADGRVLKRYVPKGLEADYAGADYPVAGSLPALVMKRKLNRGIESIALAPDGKTVYFILQSPLVNPDEETYKASRTVRLYAFDIASEAVTAEYAYEVDEAAAFGKDNARKAQKQSDVKVSEMAALGPDQLLVLERISKTTKLYRVDLKDAAKLPARFDSAETSPSLEALKPAELAGKGVAALKKELVFDSDTAKDMPEKIEGVAVVDPKTLILVTDNDFGIAGDRTRLVKVEFDRPLAE</sequence>
<reference evidence="3" key="2">
    <citation type="submission" date="2020-09" db="EMBL/GenBank/DDBJ databases">
        <authorList>
            <person name="Sun Q."/>
            <person name="Zhou Y."/>
        </authorList>
    </citation>
    <scope>NUCLEOTIDE SEQUENCE</scope>
    <source>
        <strain evidence="3">CGMCC 1.15367</strain>
    </source>
</reference>